<accession>A0A165LCW2</accession>
<organism evidence="2 3">
    <name type="scientific">Pelodictyon luteolum</name>
    <dbReference type="NCBI Taxonomy" id="1100"/>
    <lineage>
        <taxon>Bacteria</taxon>
        <taxon>Pseudomonadati</taxon>
        <taxon>Chlorobiota</taxon>
        <taxon>Chlorobiia</taxon>
        <taxon>Chlorobiales</taxon>
        <taxon>Chlorobiaceae</taxon>
        <taxon>Chlorobium/Pelodictyon group</taxon>
        <taxon>Pelodictyon</taxon>
    </lineage>
</organism>
<dbReference type="EMBL" id="LVWG01000033">
    <property type="protein sequence ID" value="KZK73866.1"/>
    <property type="molecule type" value="Genomic_DNA"/>
</dbReference>
<dbReference type="CDD" id="cd00207">
    <property type="entry name" value="fer2"/>
    <property type="match status" value="1"/>
</dbReference>
<dbReference type="SUPFAM" id="SSF54292">
    <property type="entry name" value="2Fe-2S ferredoxin-like"/>
    <property type="match status" value="1"/>
</dbReference>
<dbReference type="InterPro" id="IPR036010">
    <property type="entry name" value="2Fe-2S_ferredoxin-like_sf"/>
</dbReference>
<evidence type="ECO:0000313" key="3">
    <source>
        <dbReference type="Proteomes" id="UP000076481"/>
    </source>
</evidence>
<dbReference type="AlphaFoldDB" id="A0A165LCW2"/>
<dbReference type="InterPro" id="IPR001041">
    <property type="entry name" value="2Fe-2S_ferredoxin-type"/>
</dbReference>
<dbReference type="RefSeq" id="WP_303682054.1">
    <property type="nucleotide sequence ID" value="NZ_LVWG01000033.1"/>
</dbReference>
<dbReference type="PROSITE" id="PS51085">
    <property type="entry name" value="2FE2S_FER_2"/>
    <property type="match status" value="1"/>
</dbReference>
<dbReference type="Pfam" id="PF00111">
    <property type="entry name" value="Fer2"/>
    <property type="match status" value="1"/>
</dbReference>
<evidence type="ECO:0000313" key="2">
    <source>
        <dbReference type="EMBL" id="KZK73866.1"/>
    </source>
</evidence>
<dbReference type="Proteomes" id="UP000076481">
    <property type="component" value="Unassembled WGS sequence"/>
</dbReference>
<dbReference type="Gene3D" id="3.10.20.30">
    <property type="match status" value="1"/>
</dbReference>
<feature type="domain" description="2Fe-2S ferredoxin-type" evidence="1">
    <location>
        <begin position="1"/>
        <end position="95"/>
    </location>
</feature>
<dbReference type="InterPro" id="IPR012675">
    <property type="entry name" value="Beta-grasp_dom_sf"/>
</dbReference>
<reference evidence="2 3" key="1">
    <citation type="submission" date="2016-03" db="EMBL/GenBank/DDBJ databases">
        <title>Speciation and ecological success in dimly lit waters: horizontal gene transfer in a green sulfur bacteria bloom unveiled by metagenomic assembly.</title>
        <authorList>
            <person name="Llorens-Mares T."/>
            <person name="Liu Z."/>
            <person name="Allen L.Z."/>
            <person name="Rusch D.B."/>
            <person name="Craig M.T."/>
            <person name="Dupont C.L."/>
            <person name="Bryant D.A."/>
            <person name="Casamayor E.O."/>
        </authorList>
    </citation>
    <scope>NUCLEOTIDE SEQUENCE [LARGE SCALE GENOMIC DNA]</scope>
    <source>
        <strain evidence="2">CIII</strain>
    </source>
</reference>
<dbReference type="GO" id="GO:0051536">
    <property type="term" value="F:iron-sulfur cluster binding"/>
    <property type="evidence" value="ECO:0007669"/>
    <property type="project" value="InterPro"/>
</dbReference>
<evidence type="ECO:0000259" key="1">
    <source>
        <dbReference type="PROSITE" id="PS51085"/>
    </source>
</evidence>
<gene>
    <name evidence="2" type="ORF">A3K90_03480</name>
</gene>
<name>A0A165LCW2_PELLU</name>
<sequence>MIIHVNQRPCEAQTGELLLKVAQHNKSHIGYICGGNGICQSCFVYVQEGMEHLSPLSNVEKACISGKLQAEGGRLACQTVITGEGTIRVLTRAENLRRIVLGLNVPGFITYAQTIGYNVLNKLPDCAGSAFGRIRSGELNPGDSLRKIGAGLGHASLFVSASFMETFAFMQLPASLVTSGAKGMYDMASGAVCTVSGGALHLPGSTCGHHEPDKTASVHTVTISGR</sequence>
<protein>
    <submittedName>
        <fullName evidence="2">Chlorosome protein J</fullName>
    </submittedName>
</protein>
<proteinExistence type="predicted"/>
<comment type="caution">
    <text evidence="2">The sequence shown here is derived from an EMBL/GenBank/DDBJ whole genome shotgun (WGS) entry which is preliminary data.</text>
</comment>